<keyword evidence="6 10" id="KW-0418">Kinase</keyword>
<sequence>MRPAYPAIERIDVDVNIPGKWRDRYTDATIERQNIGESGADVFRIRPGKGQDLFLKSEPVGMLNELPDEIARLRWLNRHGLPAPSVLDTATENHRHWLLMTALPGHDLASATDLAPEQIVGIMATALRRLHQTPVAECPFDHRLDARIAVAQDRARAGLVDETNFDEQRQGQTAMDLLQELLSSRPMGADDLVVTHGDACLPNFMADAGEFTGFLDCGRLGISDRFQDLALAARSIERNLGAAWVAPFFREYGVLPDERRIAFYCLLDEFF</sequence>
<keyword evidence="12" id="KW-0479">Metal-binding</keyword>
<evidence type="ECO:0000259" key="13">
    <source>
        <dbReference type="Pfam" id="PF01636"/>
    </source>
</evidence>
<keyword evidence="7 10" id="KW-0067">ATP-binding</keyword>
<dbReference type="Pfam" id="PF01636">
    <property type="entry name" value="APH"/>
    <property type="match status" value="1"/>
</dbReference>
<feature type="active site" description="Proton acceptor" evidence="11">
    <location>
        <position position="198"/>
    </location>
</feature>
<reference evidence="14 15" key="1">
    <citation type="submission" date="2020-04" db="EMBL/GenBank/DDBJ databases">
        <authorList>
            <person name="De Canck E."/>
        </authorList>
    </citation>
    <scope>NUCLEOTIDE SEQUENCE [LARGE SCALE GENOMIC DNA]</scope>
    <source>
        <strain evidence="14 15">LMG 6000</strain>
    </source>
</reference>
<dbReference type="GO" id="GO:0046872">
    <property type="term" value="F:metal ion binding"/>
    <property type="evidence" value="ECO:0007669"/>
    <property type="project" value="UniProtKB-KW"/>
</dbReference>
<evidence type="ECO:0000256" key="2">
    <source>
        <dbReference type="ARBA" id="ARBA00012193"/>
    </source>
</evidence>
<comment type="catalytic activity">
    <reaction evidence="9">
        <text>kanamycin A + ATP = kanamycin 3'-phosphate + ADP + H(+)</text>
        <dbReference type="Rhea" id="RHEA:24256"/>
        <dbReference type="ChEBI" id="CHEBI:15378"/>
        <dbReference type="ChEBI" id="CHEBI:30616"/>
        <dbReference type="ChEBI" id="CHEBI:57909"/>
        <dbReference type="ChEBI" id="CHEBI:58214"/>
        <dbReference type="ChEBI" id="CHEBI:456216"/>
        <dbReference type="EC" id="2.7.1.95"/>
    </reaction>
</comment>
<accession>A0A6S7EV41</accession>
<evidence type="ECO:0000313" key="14">
    <source>
        <dbReference type="EMBL" id="CAB3929182.1"/>
    </source>
</evidence>
<dbReference type="EC" id="2.7.1.95" evidence="2"/>
<dbReference type="OrthoDB" id="3806873at2"/>
<evidence type="ECO:0000256" key="12">
    <source>
        <dbReference type="PIRSR" id="PIRSR000706-2"/>
    </source>
</evidence>
<gene>
    <name evidence="14" type="primary">neo</name>
    <name evidence="14" type="ORF">LMG6000_00234</name>
</gene>
<dbReference type="GO" id="GO:0005524">
    <property type="term" value="F:ATP binding"/>
    <property type="evidence" value="ECO:0007669"/>
    <property type="project" value="UniProtKB-KW"/>
</dbReference>
<keyword evidence="4 10" id="KW-0808">Transferase</keyword>
<dbReference type="InterPro" id="IPR051678">
    <property type="entry name" value="AGP_Transferase"/>
</dbReference>
<evidence type="ECO:0000256" key="4">
    <source>
        <dbReference type="ARBA" id="ARBA00022679"/>
    </source>
</evidence>
<dbReference type="Proteomes" id="UP000494183">
    <property type="component" value="Unassembled WGS sequence"/>
</dbReference>
<dbReference type="AlphaFoldDB" id="A0A6S7EV41"/>
<dbReference type="Gene3D" id="3.90.1200.10">
    <property type="match status" value="1"/>
</dbReference>
<keyword evidence="5 10" id="KW-0547">Nucleotide-binding</keyword>
<name>A0A6S7EV41_9BURK</name>
<dbReference type="NCBIfam" id="NF033068">
    <property type="entry name" value="APH_3p"/>
    <property type="match status" value="1"/>
</dbReference>
<comment type="similarity">
    <text evidence="1 10">Belongs to the aminoglycoside phosphotransferase family.</text>
</comment>
<evidence type="ECO:0000256" key="7">
    <source>
        <dbReference type="ARBA" id="ARBA00022840"/>
    </source>
</evidence>
<dbReference type="SUPFAM" id="SSF56112">
    <property type="entry name" value="Protein kinase-like (PK-like)"/>
    <property type="match status" value="1"/>
</dbReference>
<dbReference type="GO" id="GO:0008910">
    <property type="term" value="F:kanamycin kinase activity"/>
    <property type="evidence" value="ECO:0007669"/>
    <property type="project" value="UniProtKB-EC"/>
</dbReference>
<dbReference type="CDD" id="cd05150">
    <property type="entry name" value="APH"/>
    <property type="match status" value="1"/>
</dbReference>
<evidence type="ECO:0000256" key="3">
    <source>
        <dbReference type="ARBA" id="ARBA00017903"/>
    </source>
</evidence>
<evidence type="ECO:0000256" key="11">
    <source>
        <dbReference type="PIRSR" id="PIRSR000706-1"/>
    </source>
</evidence>
<evidence type="ECO:0000256" key="1">
    <source>
        <dbReference type="ARBA" id="ARBA00006219"/>
    </source>
</evidence>
<feature type="domain" description="Aminoglycoside phosphotransferase" evidence="13">
    <location>
        <begin position="39"/>
        <end position="264"/>
    </location>
</feature>
<dbReference type="GO" id="GO:0046677">
    <property type="term" value="P:response to antibiotic"/>
    <property type="evidence" value="ECO:0007669"/>
    <property type="project" value="UniProtKB-KW"/>
</dbReference>
<evidence type="ECO:0000256" key="9">
    <source>
        <dbReference type="ARBA" id="ARBA00048925"/>
    </source>
</evidence>
<dbReference type="PANTHER" id="PTHR21310">
    <property type="entry name" value="AMINOGLYCOSIDE PHOSPHOTRANSFERASE-RELATED-RELATED"/>
    <property type="match status" value="1"/>
</dbReference>
<keyword evidence="8 10" id="KW-0046">Antibiotic resistance</keyword>
<dbReference type="NCBIfam" id="NF032898">
    <property type="entry name" value="APH_3p_II"/>
    <property type="match status" value="1"/>
</dbReference>
<evidence type="ECO:0000256" key="6">
    <source>
        <dbReference type="ARBA" id="ARBA00022777"/>
    </source>
</evidence>
<evidence type="ECO:0000256" key="8">
    <source>
        <dbReference type="ARBA" id="ARBA00023251"/>
    </source>
</evidence>
<dbReference type="RefSeq" id="WP_082900720.1">
    <property type="nucleotide sequence ID" value="NZ_CADILH010000001.1"/>
</dbReference>
<dbReference type="PANTHER" id="PTHR21310:SF41">
    <property type="entry name" value="3'-PHOSPHOTRANSFERASE, PUTATIVE-RELATED"/>
    <property type="match status" value="1"/>
</dbReference>
<dbReference type="PIRSF" id="PIRSF000706">
    <property type="entry name" value="Kanamycin_kin"/>
    <property type="match status" value="1"/>
</dbReference>
<dbReference type="Gene3D" id="3.30.200.20">
    <property type="entry name" value="Phosphorylase Kinase, domain 1"/>
    <property type="match status" value="1"/>
</dbReference>
<dbReference type="EMBL" id="CADILH010000001">
    <property type="protein sequence ID" value="CAB3929182.1"/>
    <property type="molecule type" value="Genomic_DNA"/>
</dbReference>
<proteinExistence type="inferred from homology"/>
<organism evidence="14 15">
    <name type="scientific">Achromobacter insolitus</name>
    <dbReference type="NCBI Taxonomy" id="217204"/>
    <lineage>
        <taxon>Bacteria</taxon>
        <taxon>Pseudomonadati</taxon>
        <taxon>Pseudomonadota</taxon>
        <taxon>Betaproteobacteria</taxon>
        <taxon>Burkholderiales</taxon>
        <taxon>Alcaligenaceae</taxon>
        <taxon>Achromobacter</taxon>
    </lineage>
</organism>
<evidence type="ECO:0000313" key="15">
    <source>
        <dbReference type="Proteomes" id="UP000494183"/>
    </source>
</evidence>
<evidence type="ECO:0000256" key="10">
    <source>
        <dbReference type="PIRNR" id="PIRNR000706"/>
    </source>
</evidence>
<keyword evidence="15" id="KW-1185">Reference proteome</keyword>
<evidence type="ECO:0000256" key="5">
    <source>
        <dbReference type="ARBA" id="ARBA00022741"/>
    </source>
</evidence>
<keyword evidence="12" id="KW-0460">Magnesium</keyword>
<dbReference type="InterPro" id="IPR011009">
    <property type="entry name" value="Kinase-like_dom_sf"/>
</dbReference>
<protein>
    <recommendedName>
        <fullName evidence="3">Aminoglycoside 3'-phosphotransferase</fullName>
        <ecNumber evidence="2">2.7.1.95</ecNumber>
    </recommendedName>
</protein>
<dbReference type="InterPro" id="IPR024165">
    <property type="entry name" value="Kan/Strep_kinase"/>
</dbReference>
<feature type="binding site" evidence="12">
    <location>
        <position position="216"/>
    </location>
    <ligand>
        <name>Mg(2+)</name>
        <dbReference type="ChEBI" id="CHEBI:18420"/>
    </ligand>
</feature>
<feature type="binding site" evidence="12">
    <location>
        <position position="203"/>
    </location>
    <ligand>
        <name>Mg(2+)</name>
        <dbReference type="ChEBI" id="CHEBI:18420"/>
    </ligand>
</feature>
<dbReference type="InterPro" id="IPR002575">
    <property type="entry name" value="Aminoglycoside_PTrfase"/>
</dbReference>